<organism evidence="1">
    <name type="scientific">Zea mays</name>
    <name type="common">Maize</name>
    <dbReference type="NCBI Taxonomy" id="4577"/>
    <lineage>
        <taxon>Eukaryota</taxon>
        <taxon>Viridiplantae</taxon>
        <taxon>Streptophyta</taxon>
        <taxon>Embryophyta</taxon>
        <taxon>Tracheophyta</taxon>
        <taxon>Spermatophyta</taxon>
        <taxon>Magnoliopsida</taxon>
        <taxon>Liliopsida</taxon>
        <taxon>Poales</taxon>
        <taxon>Poaceae</taxon>
        <taxon>PACMAD clade</taxon>
        <taxon>Panicoideae</taxon>
        <taxon>Andropogonodae</taxon>
        <taxon>Andropogoneae</taxon>
        <taxon>Tripsacinae</taxon>
        <taxon>Zea</taxon>
    </lineage>
</organism>
<protein>
    <submittedName>
        <fullName evidence="1">Uncharacterized protein</fullName>
    </submittedName>
</protein>
<comment type="caution">
    <text evidence="1">The sequence shown here is derived from an EMBL/GenBank/DDBJ whole genome shotgun (WGS) entry which is preliminary data.</text>
</comment>
<accession>A0A3L6FYW3</accession>
<dbReference type="EMBL" id="NCVQ01000003">
    <property type="protein sequence ID" value="PWZ39743.1"/>
    <property type="molecule type" value="Genomic_DNA"/>
</dbReference>
<gene>
    <name evidence="1" type="ORF">Zm00014a_027743</name>
</gene>
<sequence>MAAVAPAACKGKRKRHLSEDDVWLLLHRYHPGTILTALQKVARHADGRRIDWRAVVANSTMGITSARKYQMLWRHFAYHHDIDESVDADDQPLVCNPTYYSKPRSCCPFRIGLQGVNYLDSYSGDCLDLRVARTGI</sequence>
<dbReference type="PANTHER" id="PTHR47206">
    <property type="entry name" value="HOMEODOMAIN-LIKE SUPERFAMILY PROTEIN"/>
    <property type="match status" value="1"/>
</dbReference>
<dbReference type="AlphaFoldDB" id="A0A3L6FYW3"/>
<dbReference type="ExpressionAtlas" id="A0A3L6FYW3">
    <property type="expression patterns" value="baseline and differential"/>
</dbReference>
<dbReference type="Proteomes" id="UP000251960">
    <property type="component" value="Chromosome 2"/>
</dbReference>
<dbReference type="PANTHER" id="PTHR47206:SF1">
    <property type="entry name" value="HOMEODOMAIN-LIKE SUPERFAMILY PROTEIN"/>
    <property type="match status" value="1"/>
</dbReference>
<reference evidence="1" key="1">
    <citation type="journal article" date="2018" name="Nat. Genet.">
        <title>Extensive intraspecific gene order and gene structural variations between Mo17 and other maize genomes.</title>
        <authorList>
            <person name="Sun S."/>
            <person name="Zhou Y."/>
            <person name="Chen J."/>
            <person name="Shi J."/>
            <person name="Zhao H."/>
            <person name="Zhao H."/>
            <person name="Song W."/>
            <person name="Zhang M."/>
            <person name="Cui Y."/>
            <person name="Dong X."/>
            <person name="Liu H."/>
            <person name="Ma X."/>
            <person name="Jiao Y."/>
            <person name="Wang B."/>
            <person name="Wei X."/>
            <person name="Stein J.C."/>
            <person name="Glaubitz J.C."/>
            <person name="Lu F."/>
            <person name="Yu G."/>
            <person name="Liang C."/>
            <person name="Fengler K."/>
            <person name="Li B."/>
            <person name="Rafalski A."/>
            <person name="Schnable P.S."/>
            <person name="Ware D.H."/>
            <person name="Buckler E.S."/>
            <person name="Lai J."/>
        </authorList>
    </citation>
    <scope>NUCLEOTIDE SEQUENCE [LARGE SCALE GENOMIC DNA]</scope>
    <source>
        <tissue evidence="1">Seedling</tissue>
    </source>
</reference>
<evidence type="ECO:0000313" key="1">
    <source>
        <dbReference type="EMBL" id="PWZ39743.1"/>
    </source>
</evidence>
<name>A0A3L6FYW3_MAIZE</name>
<proteinExistence type="predicted"/>